<evidence type="ECO:0000313" key="4">
    <source>
        <dbReference type="Proteomes" id="UP001237642"/>
    </source>
</evidence>
<gene>
    <name evidence="3" type="ORF">POM88_029372</name>
</gene>
<feature type="compositionally biased region" description="Polar residues" evidence="1">
    <location>
        <begin position="302"/>
        <end position="315"/>
    </location>
</feature>
<dbReference type="PANTHER" id="PTHR10775:SF166">
    <property type="entry name" value="OS04G0146034 PROTEIN"/>
    <property type="match status" value="1"/>
</dbReference>
<dbReference type="EMBL" id="JAUIZM010000007">
    <property type="protein sequence ID" value="KAK1373179.1"/>
    <property type="molecule type" value="Genomic_DNA"/>
</dbReference>
<reference evidence="3" key="1">
    <citation type="submission" date="2023-02" db="EMBL/GenBank/DDBJ databases">
        <title>Genome of toxic invasive species Heracleum sosnowskyi carries increased number of genes despite the absence of recent whole-genome duplications.</title>
        <authorList>
            <person name="Schelkunov M."/>
            <person name="Shtratnikova V."/>
            <person name="Makarenko M."/>
            <person name="Klepikova A."/>
            <person name="Omelchenko D."/>
            <person name="Novikova G."/>
            <person name="Obukhova E."/>
            <person name="Bogdanov V."/>
            <person name="Penin A."/>
            <person name="Logacheva M."/>
        </authorList>
    </citation>
    <scope>NUCLEOTIDE SEQUENCE</scope>
    <source>
        <strain evidence="3">Hsosn_3</strain>
        <tissue evidence="3">Leaf</tissue>
    </source>
</reference>
<feature type="domain" description="Transposase-associated" evidence="2">
    <location>
        <begin position="9"/>
        <end position="51"/>
    </location>
</feature>
<evidence type="ECO:0000256" key="1">
    <source>
        <dbReference type="SAM" id="MobiDB-lite"/>
    </source>
</evidence>
<keyword evidence="4" id="KW-1185">Reference proteome</keyword>
<evidence type="ECO:0000313" key="3">
    <source>
        <dbReference type="EMBL" id="KAK1373179.1"/>
    </source>
</evidence>
<reference evidence="3" key="2">
    <citation type="submission" date="2023-05" db="EMBL/GenBank/DDBJ databases">
        <authorList>
            <person name="Schelkunov M.I."/>
        </authorList>
    </citation>
    <scope>NUCLEOTIDE SEQUENCE</scope>
    <source>
        <strain evidence="3">Hsosn_3</strain>
        <tissue evidence="3">Leaf</tissue>
    </source>
</reference>
<organism evidence="3 4">
    <name type="scientific">Heracleum sosnowskyi</name>
    <dbReference type="NCBI Taxonomy" id="360622"/>
    <lineage>
        <taxon>Eukaryota</taxon>
        <taxon>Viridiplantae</taxon>
        <taxon>Streptophyta</taxon>
        <taxon>Embryophyta</taxon>
        <taxon>Tracheophyta</taxon>
        <taxon>Spermatophyta</taxon>
        <taxon>Magnoliopsida</taxon>
        <taxon>eudicotyledons</taxon>
        <taxon>Gunneridae</taxon>
        <taxon>Pentapetalae</taxon>
        <taxon>asterids</taxon>
        <taxon>campanulids</taxon>
        <taxon>Apiales</taxon>
        <taxon>Apiaceae</taxon>
        <taxon>Apioideae</taxon>
        <taxon>apioid superclade</taxon>
        <taxon>Tordylieae</taxon>
        <taxon>Tordyliinae</taxon>
        <taxon>Heracleum</taxon>
    </lineage>
</organism>
<comment type="caution">
    <text evidence="3">The sequence shown here is derived from an EMBL/GenBank/DDBJ whole genome shotgun (WGS) entry which is preliminary data.</text>
</comment>
<dbReference type="Pfam" id="PF13963">
    <property type="entry name" value="Transpos_assoc"/>
    <property type="match status" value="1"/>
</dbReference>
<dbReference type="AlphaFoldDB" id="A0AAD8HTI5"/>
<sequence length="388" mass="43855">MNNDRGWMTNIQCPCSKCRHIGGFWDAETVKLHLLKNGFVSDYYVWSRHGESYISGQSGEQSSPYYSNTQDRTDEDNLMYNMVMDAVGPSFDPEMPNAETKKLYDILKSSKKKLYEGCETCRPYSSWPIIVTPYNLPLWMWTIIDFPDYSMLSGWKTGGHLACPHCAHDHDAYNLSHGGKTTWFDNHRKFLPANHPFRKNKNWFTKGKTVTESPPPVRTGEDVYHEIESLGLMKVTELGSDEHNARPMSEAKFVQPASRDNKGIGEKAVGFAQFASPKKHNGGASVDINGFAKIVSKKKHSQSANVGLAPNTQVPDQRMSKARSLQVASPDAEVRMRRFRSHVENVPAQLFLNKAYQTILGMEETNENKQDPNKQKQTINQAEQTGAN</sequence>
<dbReference type="Pfam" id="PF02992">
    <property type="entry name" value="Transposase_21"/>
    <property type="match status" value="1"/>
</dbReference>
<proteinExistence type="predicted"/>
<accession>A0AAD8HTI5</accession>
<dbReference type="PANTHER" id="PTHR10775">
    <property type="entry name" value="OS08G0208400 PROTEIN"/>
    <property type="match status" value="1"/>
</dbReference>
<feature type="compositionally biased region" description="Polar residues" evidence="1">
    <location>
        <begin position="375"/>
        <end position="388"/>
    </location>
</feature>
<protein>
    <recommendedName>
        <fullName evidence="2">Transposase-associated domain-containing protein</fullName>
    </recommendedName>
</protein>
<feature type="region of interest" description="Disordered" evidence="1">
    <location>
        <begin position="364"/>
        <end position="388"/>
    </location>
</feature>
<dbReference type="InterPro" id="IPR029480">
    <property type="entry name" value="Transpos_assoc"/>
</dbReference>
<feature type="region of interest" description="Disordered" evidence="1">
    <location>
        <begin position="302"/>
        <end position="329"/>
    </location>
</feature>
<evidence type="ECO:0000259" key="2">
    <source>
        <dbReference type="Pfam" id="PF13963"/>
    </source>
</evidence>
<dbReference type="InterPro" id="IPR004242">
    <property type="entry name" value="Transposase_21"/>
</dbReference>
<name>A0AAD8HTI5_9APIA</name>
<dbReference type="Proteomes" id="UP001237642">
    <property type="component" value="Unassembled WGS sequence"/>
</dbReference>